<accession>A0ABP8LWH1</accession>
<evidence type="ECO:0000313" key="1">
    <source>
        <dbReference type="EMBL" id="GAA4438656.1"/>
    </source>
</evidence>
<keyword evidence="2" id="KW-1185">Reference proteome</keyword>
<dbReference type="PROSITE" id="PS51318">
    <property type="entry name" value="TAT"/>
    <property type="match status" value="1"/>
</dbReference>
<sequence length="531" mass="60073">MSKDNFSRRDFVRKSAAGIGKLAIGGAVVPQNFAAGAQEKNSAKQPEEPITITENDVVIENELVRLVIGPDAVARSLQFKPTGEECLAGNIKIPVSTIRQERPYQNEIKLAYPCQESEFKATSLRREGDLLTIGYELIPYKAVVRVIVKPAYIEFRLEDFVINKGGYGQLIRTAPVWKIWFLQLPVRERSYYGDLLEVVWDEKMATNLLATNPYTRIAAEKGDNYYLLKAGAEREVMLKGTSAVLITCETSRLLDNIGRVEDDFNLPPGVKSRRSEAYRYSYYFSGDIHPGNVQQHLKYAKMGGFRAMSLYYSAFLKSSGYYLLTGSFDWLSSHYPNGKEDLRRLLARIKQEGIVSGFHFLHTFIGLESAYVTPVPDHRLNLIKQLTLAAPLNTGDTTIYIDQDPFAIEMTEGRRVLKIGTELITYEGYTDTRPYRLTGCVRGAFKTKVDQYPAGFMLGVLDVSEFGAQSVYINQDNDLQDEIAEKLADIYDAGFEFCYYDGSEGVNAPFWCNIARAQWRVHKRLKPQPLF</sequence>
<gene>
    <name evidence="1" type="ORF">GCM10023091_19520</name>
</gene>
<dbReference type="RefSeq" id="WP_345028399.1">
    <property type="nucleotide sequence ID" value="NZ_BAABEY010000020.1"/>
</dbReference>
<dbReference type="Proteomes" id="UP001501508">
    <property type="component" value="Unassembled WGS sequence"/>
</dbReference>
<protein>
    <submittedName>
        <fullName evidence="1">Uncharacterized protein</fullName>
    </submittedName>
</protein>
<proteinExistence type="predicted"/>
<evidence type="ECO:0000313" key="2">
    <source>
        <dbReference type="Proteomes" id="UP001501508"/>
    </source>
</evidence>
<dbReference type="EMBL" id="BAABEY010000020">
    <property type="protein sequence ID" value="GAA4438656.1"/>
    <property type="molecule type" value="Genomic_DNA"/>
</dbReference>
<dbReference type="InterPro" id="IPR006311">
    <property type="entry name" value="TAT_signal"/>
</dbReference>
<comment type="caution">
    <text evidence="1">The sequence shown here is derived from an EMBL/GenBank/DDBJ whole genome shotgun (WGS) entry which is preliminary data.</text>
</comment>
<organism evidence="1 2">
    <name type="scientific">Ravibacter arvi</name>
    <dbReference type="NCBI Taxonomy" id="2051041"/>
    <lineage>
        <taxon>Bacteria</taxon>
        <taxon>Pseudomonadati</taxon>
        <taxon>Bacteroidota</taxon>
        <taxon>Cytophagia</taxon>
        <taxon>Cytophagales</taxon>
        <taxon>Spirosomataceae</taxon>
        <taxon>Ravibacter</taxon>
    </lineage>
</organism>
<reference evidence="2" key="1">
    <citation type="journal article" date="2019" name="Int. J. Syst. Evol. Microbiol.">
        <title>The Global Catalogue of Microorganisms (GCM) 10K type strain sequencing project: providing services to taxonomists for standard genome sequencing and annotation.</title>
        <authorList>
            <consortium name="The Broad Institute Genomics Platform"/>
            <consortium name="The Broad Institute Genome Sequencing Center for Infectious Disease"/>
            <person name="Wu L."/>
            <person name="Ma J."/>
        </authorList>
    </citation>
    <scope>NUCLEOTIDE SEQUENCE [LARGE SCALE GENOMIC DNA]</scope>
    <source>
        <strain evidence="2">JCM 31920</strain>
    </source>
</reference>
<name>A0ABP8LWH1_9BACT</name>